<gene>
    <name evidence="5" type="ORF">SAMN04488136_106143</name>
</gene>
<dbReference type="InterPro" id="IPR050624">
    <property type="entry name" value="HTH-type_Tx_Regulator"/>
</dbReference>
<dbReference type="AlphaFoldDB" id="A0A1G7YZY3"/>
<keyword evidence="1 2" id="KW-0238">DNA-binding</keyword>
<feature type="DNA-binding region" description="H-T-H motif" evidence="2">
    <location>
        <begin position="48"/>
        <end position="67"/>
    </location>
</feature>
<dbReference type="STRING" id="861298.SAMN04488136_106143"/>
<keyword evidence="6" id="KW-1185">Reference proteome</keyword>
<dbReference type="EMBL" id="FNDD01000006">
    <property type="protein sequence ID" value="SDH01869.1"/>
    <property type="molecule type" value="Genomic_DNA"/>
</dbReference>
<dbReference type="InterPro" id="IPR001647">
    <property type="entry name" value="HTH_TetR"/>
</dbReference>
<protein>
    <submittedName>
        <fullName evidence="5">Transcriptional regulator, TetR family</fullName>
    </submittedName>
</protein>
<evidence type="ECO:0000313" key="6">
    <source>
        <dbReference type="Proteomes" id="UP000198854"/>
    </source>
</evidence>
<dbReference type="InterPro" id="IPR009057">
    <property type="entry name" value="Homeodomain-like_sf"/>
</dbReference>
<dbReference type="Pfam" id="PF00440">
    <property type="entry name" value="TetR_N"/>
    <property type="match status" value="1"/>
</dbReference>
<sequence>MARTKQRLENMKERKAGRRSAEDAEKTKCEIMSIAANLFCERGYERVSLRNISERAGVSHSLIRHHFGSKEKIWHAISDGLHQYFEEYLNVIVEHFPKDSTANEKLYFFTVKVLAHMLIEKRPIQLLADGIRQDELTDYFIDRTHKVQLTIAEMAADYNQNNPQNQVNIWEVKWLMMMFAQGASSLAPIMHTTWEEIKDDHSQCLLKHWGMFNQMMAFRFNVPEDKILRPKQVSDLVHSIPCNLMG</sequence>
<dbReference type="PROSITE" id="PS50977">
    <property type="entry name" value="HTH_TETR_2"/>
    <property type="match status" value="1"/>
</dbReference>
<evidence type="ECO:0000313" key="5">
    <source>
        <dbReference type="EMBL" id="SDH01869.1"/>
    </source>
</evidence>
<accession>A0A1G7YZY3</accession>
<evidence type="ECO:0000256" key="3">
    <source>
        <dbReference type="SAM" id="MobiDB-lite"/>
    </source>
</evidence>
<dbReference type="Gene3D" id="1.10.357.10">
    <property type="entry name" value="Tetracycline Repressor, domain 2"/>
    <property type="match status" value="1"/>
</dbReference>
<dbReference type="SUPFAM" id="SSF46689">
    <property type="entry name" value="Homeodomain-like"/>
    <property type="match status" value="1"/>
</dbReference>
<evidence type="ECO:0000259" key="4">
    <source>
        <dbReference type="PROSITE" id="PS50977"/>
    </source>
</evidence>
<dbReference type="PANTHER" id="PTHR43479">
    <property type="entry name" value="ACREF/ENVCD OPERON REPRESSOR-RELATED"/>
    <property type="match status" value="1"/>
</dbReference>
<organism evidence="5 6">
    <name type="scientific">Vibrio xiamenensis</name>
    <dbReference type="NCBI Taxonomy" id="861298"/>
    <lineage>
        <taxon>Bacteria</taxon>
        <taxon>Pseudomonadati</taxon>
        <taxon>Pseudomonadota</taxon>
        <taxon>Gammaproteobacteria</taxon>
        <taxon>Vibrionales</taxon>
        <taxon>Vibrionaceae</taxon>
        <taxon>Vibrio</taxon>
    </lineage>
</organism>
<dbReference type="Proteomes" id="UP000198854">
    <property type="component" value="Unassembled WGS sequence"/>
</dbReference>
<feature type="domain" description="HTH tetR-type" evidence="4">
    <location>
        <begin position="25"/>
        <end position="85"/>
    </location>
</feature>
<proteinExistence type="predicted"/>
<evidence type="ECO:0000256" key="2">
    <source>
        <dbReference type="PROSITE-ProRule" id="PRU00335"/>
    </source>
</evidence>
<dbReference type="GO" id="GO:0003677">
    <property type="term" value="F:DNA binding"/>
    <property type="evidence" value="ECO:0007669"/>
    <property type="project" value="UniProtKB-UniRule"/>
</dbReference>
<dbReference type="PRINTS" id="PR00455">
    <property type="entry name" value="HTHTETR"/>
</dbReference>
<dbReference type="PANTHER" id="PTHR43479:SF12">
    <property type="entry name" value="TRANSCRIPTIONAL REGULATORY PROTEIN"/>
    <property type="match status" value="1"/>
</dbReference>
<feature type="region of interest" description="Disordered" evidence="3">
    <location>
        <begin position="1"/>
        <end position="22"/>
    </location>
</feature>
<reference evidence="5 6" key="1">
    <citation type="submission" date="2016-10" db="EMBL/GenBank/DDBJ databases">
        <authorList>
            <person name="de Groot N.N."/>
        </authorList>
    </citation>
    <scope>NUCLEOTIDE SEQUENCE [LARGE SCALE GENOMIC DNA]</scope>
    <source>
        <strain evidence="5 6">CGMCC 1.10228</strain>
    </source>
</reference>
<name>A0A1G7YZY3_9VIBR</name>
<evidence type="ECO:0000256" key="1">
    <source>
        <dbReference type="ARBA" id="ARBA00023125"/>
    </source>
</evidence>